<dbReference type="KEGG" id="mbah:HYN46_09690"/>
<dbReference type="SUPFAM" id="SSF52972">
    <property type="entry name" value="ITPase-like"/>
    <property type="match status" value="1"/>
</dbReference>
<dbReference type="InterPro" id="IPR029001">
    <property type="entry name" value="ITPase-like_fam"/>
</dbReference>
<dbReference type="Proteomes" id="UP000253940">
    <property type="component" value="Chromosome"/>
</dbReference>
<evidence type="ECO:0000256" key="3">
    <source>
        <dbReference type="ARBA" id="ARBA00023080"/>
    </source>
</evidence>
<comment type="caution">
    <text evidence="4">Lacks conserved residue(s) required for the propagation of feature annotation.</text>
</comment>
<dbReference type="InterPro" id="IPR003697">
    <property type="entry name" value="Maf-like"/>
</dbReference>
<evidence type="ECO:0000256" key="4">
    <source>
        <dbReference type="HAMAP-Rule" id="MF_00528"/>
    </source>
</evidence>
<dbReference type="GO" id="GO:0005737">
    <property type="term" value="C:cytoplasm"/>
    <property type="evidence" value="ECO:0007669"/>
    <property type="project" value="UniProtKB-SubCell"/>
</dbReference>
<dbReference type="GO" id="GO:0036218">
    <property type="term" value="F:dTTP diphosphatase activity"/>
    <property type="evidence" value="ECO:0007669"/>
    <property type="project" value="RHEA"/>
</dbReference>
<evidence type="ECO:0000256" key="1">
    <source>
        <dbReference type="ARBA" id="ARBA00001968"/>
    </source>
</evidence>
<comment type="subcellular location">
    <subcellularLocation>
        <location evidence="4">Cytoplasm</location>
    </subcellularLocation>
</comment>
<keyword evidence="4" id="KW-0963">Cytoplasm</keyword>
<dbReference type="GO" id="GO:0009117">
    <property type="term" value="P:nucleotide metabolic process"/>
    <property type="evidence" value="ECO:0007669"/>
    <property type="project" value="UniProtKB-KW"/>
</dbReference>
<evidence type="ECO:0000313" key="6">
    <source>
        <dbReference type="Proteomes" id="UP000253940"/>
    </source>
</evidence>
<feature type="site" description="Important for substrate specificity" evidence="4">
    <location>
        <position position="168"/>
    </location>
</feature>
<dbReference type="NCBIfam" id="TIGR00172">
    <property type="entry name" value="maf"/>
    <property type="match status" value="1"/>
</dbReference>
<dbReference type="PANTHER" id="PTHR43213">
    <property type="entry name" value="BIFUNCTIONAL DTTP/UTP PYROPHOSPHATASE/METHYLTRANSFERASE PROTEIN-RELATED"/>
    <property type="match status" value="1"/>
</dbReference>
<dbReference type="EMBL" id="CP031222">
    <property type="protein sequence ID" value="AXI03088.1"/>
    <property type="molecule type" value="Genomic_DNA"/>
</dbReference>
<evidence type="ECO:0000313" key="5">
    <source>
        <dbReference type="EMBL" id="AXI03088.1"/>
    </source>
</evidence>
<name>A0A345P729_9GAMM</name>
<dbReference type="EC" id="3.6.1.9" evidence="4"/>
<gene>
    <name evidence="5" type="ORF">HYN46_09690</name>
</gene>
<sequence>MPHSIQSSDADIDRESRLIVLASTSPRRKALLEQVGLIFTTAAIDIDESVHTDESSADYVVRLAQQKALAAVPDFSSQTLIIAADTTVTIDGLILAKPTDRDHAFSMWQLLAGRTHQVMTGVAVACGEEIVTCNVVTDVDFMMLNKLQMQEYWDTGEPIGKAGGYAIQGYGAAYIPRINGSYSNVVGLPLVETLALISHFKRPLER</sequence>
<comment type="catalytic activity">
    <reaction evidence="4">
        <text>dTTP + H2O = dTMP + diphosphate + H(+)</text>
        <dbReference type="Rhea" id="RHEA:28534"/>
        <dbReference type="ChEBI" id="CHEBI:15377"/>
        <dbReference type="ChEBI" id="CHEBI:15378"/>
        <dbReference type="ChEBI" id="CHEBI:33019"/>
        <dbReference type="ChEBI" id="CHEBI:37568"/>
        <dbReference type="ChEBI" id="CHEBI:63528"/>
        <dbReference type="EC" id="3.6.1.9"/>
    </reaction>
</comment>
<dbReference type="GO" id="GO:0036221">
    <property type="term" value="F:UTP diphosphatase activity"/>
    <property type="evidence" value="ECO:0007669"/>
    <property type="project" value="RHEA"/>
</dbReference>
<dbReference type="AlphaFoldDB" id="A0A345P729"/>
<feature type="active site" description="Proton acceptor" evidence="4">
    <location>
        <position position="85"/>
    </location>
</feature>
<keyword evidence="6" id="KW-1185">Reference proteome</keyword>
<dbReference type="RefSeq" id="WP_114899198.1">
    <property type="nucleotide sequence ID" value="NZ_CP031222.1"/>
</dbReference>
<comment type="function">
    <text evidence="4">Nucleoside triphosphate pyrophosphatase that hydrolyzes dTTP and UTP. May have a dual role in cell division arrest and in preventing the incorporation of modified nucleotides into cellular nucleic acids.</text>
</comment>
<dbReference type="OrthoDB" id="9807767at2"/>
<feature type="site" description="Important for substrate specificity" evidence="4">
    <location>
        <position position="27"/>
    </location>
</feature>
<comment type="similarity">
    <text evidence="4">Belongs to the Maf family. YhdE subfamily.</text>
</comment>
<protein>
    <recommendedName>
        <fullName evidence="4">dTTP/UTP pyrophosphatase</fullName>
        <shortName evidence="4">dTTPase/UTPase</shortName>
        <ecNumber evidence="4">3.6.1.9</ecNumber>
    </recommendedName>
    <alternativeName>
        <fullName evidence="4">Nucleoside triphosphate pyrophosphatase</fullName>
    </alternativeName>
    <alternativeName>
        <fullName evidence="4">Nucleotide pyrophosphatase</fullName>
        <shortName evidence="4">Nucleotide PPase</shortName>
    </alternativeName>
</protein>
<dbReference type="PIRSF" id="PIRSF006305">
    <property type="entry name" value="Maf"/>
    <property type="match status" value="1"/>
</dbReference>
<dbReference type="Gene3D" id="3.90.950.10">
    <property type="match status" value="1"/>
</dbReference>
<dbReference type="Pfam" id="PF02545">
    <property type="entry name" value="Maf"/>
    <property type="match status" value="1"/>
</dbReference>
<accession>A0A345P729</accession>
<keyword evidence="3 4" id="KW-0546">Nucleotide metabolism</keyword>
<dbReference type="HAMAP" id="MF_00528">
    <property type="entry name" value="Maf"/>
    <property type="match status" value="1"/>
</dbReference>
<evidence type="ECO:0000256" key="2">
    <source>
        <dbReference type="ARBA" id="ARBA00022801"/>
    </source>
</evidence>
<dbReference type="CDD" id="cd00555">
    <property type="entry name" value="Maf"/>
    <property type="match status" value="1"/>
</dbReference>
<reference evidence="5 6" key="1">
    <citation type="submission" date="2018-07" db="EMBL/GenBank/DDBJ databases">
        <title>Genome sequencing of Moraxellaceae gen. HYN0046.</title>
        <authorList>
            <person name="Kim M."/>
            <person name="Yi H."/>
        </authorList>
    </citation>
    <scope>NUCLEOTIDE SEQUENCE [LARGE SCALE GENOMIC DNA]</scope>
    <source>
        <strain evidence="5 6">HYN0046</strain>
    </source>
</reference>
<comment type="catalytic activity">
    <reaction evidence="4">
        <text>UTP + H2O = UMP + diphosphate + H(+)</text>
        <dbReference type="Rhea" id="RHEA:29395"/>
        <dbReference type="ChEBI" id="CHEBI:15377"/>
        <dbReference type="ChEBI" id="CHEBI:15378"/>
        <dbReference type="ChEBI" id="CHEBI:33019"/>
        <dbReference type="ChEBI" id="CHEBI:46398"/>
        <dbReference type="ChEBI" id="CHEBI:57865"/>
        <dbReference type="EC" id="3.6.1.9"/>
    </reaction>
</comment>
<dbReference type="PANTHER" id="PTHR43213:SF5">
    <property type="entry name" value="BIFUNCTIONAL DTTP_UTP PYROPHOSPHATASE_METHYLTRANSFERASE PROTEIN-RELATED"/>
    <property type="match status" value="1"/>
</dbReference>
<proteinExistence type="inferred from homology"/>
<comment type="cofactor">
    <cofactor evidence="1 4">
        <name>a divalent metal cation</name>
        <dbReference type="ChEBI" id="CHEBI:60240"/>
    </cofactor>
</comment>
<organism evidence="5 6">
    <name type="scientific">Aquirhabdus parva</name>
    <dbReference type="NCBI Taxonomy" id="2283318"/>
    <lineage>
        <taxon>Bacteria</taxon>
        <taxon>Pseudomonadati</taxon>
        <taxon>Pseudomonadota</taxon>
        <taxon>Gammaproteobacteria</taxon>
        <taxon>Moraxellales</taxon>
        <taxon>Moraxellaceae</taxon>
        <taxon>Aquirhabdus</taxon>
    </lineage>
</organism>
<keyword evidence="2 4" id="KW-0378">Hydrolase</keyword>
<feature type="site" description="Important for substrate specificity" evidence="4">
    <location>
        <position position="86"/>
    </location>
</feature>